<dbReference type="EMBL" id="JANPWB010000012">
    <property type="protein sequence ID" value="KAJ1118529.1"/>
    <property type="molecule type" value="Genomic_DNA"/>
</dbReference>
<reference evidence="1" key="1">
    <citation type="journal article" date="2022" name="bioRxiv">
        <title>Sequencing and chromosome-scale assembly of the giantPleurodeles waltlgenome.</title>
        <authorList>
            <person name="Brown T."/>
            <person name="Elewa A."/>
            <person name="Iarovenko S."/>
            <person name="Subramanian E."/>
            <person name="Araus A.J."/>
            <person name="Petzold A."/>
            <person name="Susuki M."/>
            <person name="Suzuki K.-i.T."/>
            <person name="Hayashi T."/>
            <person name="Toyoda A."/>
            <person name="Oliveira C."/>
            <person name="Osipova E."/>
            <person name="Leigh N.D."/>
            <person name="Simon A."/>
            <person name="Yun M.H."/>
        </authorList>
    </citation>
    <scope>NUCLEOTIDE SEQUENCE</scope>
    <source>
        <strain evidence="1">20211129_DDA</strain>
        <tissue evidence="1">Liver</tissue>
    </source>
</reference>
<accession>A0AAV7NSP9</accession>
<comment type="caution">
    <text evidence="1">The sequence shown here is derived from an EMBL/GenBank/DDBJ whole genome shotgun (WGS) entry which is preliminary data.</text>
</comment>
<proteinExistence type="predicted"/>
<evidence type="ECO:0000313" key="2">
    <source>
        <dbReference type="Proteomes" id="UP001066276"/>
    </source>
</evidence>
<protein>
    <submittedName>
        <fullName evidence="1">Uncharacterized protein</fullName>
    </submittedName>
</protein>
<gene>
    <name evidence="1" type="ORF">NDU88_006720</name>
</gene>
<dbReference type="AlphaFoldDB" id="A0AAV7NSP9"/>
<name>A0AAV7NSP9_PLEWA</name>
<keyword evidence="2" id="KW-1185">Reference proteome</keyword>
<dbReference type="Proteomes" id="UP001066276">
    <property type="component" value="Chromosome 8"/>
</dbReference>
<evidence type="ECO:0000313" key="1">
    <source>
        <dbReference type="EMBL" id="KAJ1118529.1"/>
    </source>
</evidence>
<sequence length="96" mass="10397">MRSPFGFCPAARGARLLPRLQKRNLLVSGFPRCWPLIGVDACGQLSLRGALLGVSDGRAPIAAPELRLLTCYSARIVDRTRISSSDVLLGDLLFCL</sequence>
<organism evidence="1 2">
    <name type="scientific">Pleurodeles waltl</name>
    <name type="common">Iberian ribbed newt</name>
    <dbReference type="NCBI Taxonomy" id="8319"/>
    <lineage>
        <taxon>Eukaryota</taxon>
        <taxon>Metazoa</taxon>
        <taxon>Chordata</taxon>
        <taxon>Craniata</taxon>
        <taxon>Vertebrata</taxon>
        <taxon>Euteleostomi</taxon>
        <taxon>Amphibia</taxon>
        <taxon>Batrachia</taxon>
        <taxon>Caudata</taxon>
        <taxon>Salamandroidea</taxon>
        <taxon>Salamandridae</taxon>
        <taxon>Pleurodelinae</taxon>
        <taxon>Pleurodeles</taxon>
    </lineage>
</organism>